<keyword evidence="3" id="KW-1185">Reference proteome</keyword>
<keyword evidence="1" id="KW-1133">Transmembrane helix</keyword>
<dbReference type="eggNOG" id="ENOG5030WJP">
    <property type="taxonomic scope" value="Bacteria"/>
</dbReference>
<reference evidence="2 3" key="1">
    <citation type="submission" date="2013-08" db="EMBL/GenBank/DDBJ databases">
        <authorList>
            <person name="Weinstock G."/>
            <person name="Sodergren E."/>
            <person name="Wylie T."/>
            <person name="Fulton L."/>
            <person name="Fulton R."/>
            <person name="Fronick C."/>
            <person name="O'Laughlin M."/>
            <person name="Godfrey J."/>
            <person name="Miner T."/>
            <person name="Herter B."/>
            <person name="Appelbaum E."/>
            <person name="Cordes M."/>
            <person name="Lek S."/>
            <person name="Wollam A."/>
            <person name="Pepin K.H."/>
            <person name="Palsikar V.B."/>
            <person name="Mitreva M."/>
            <person name="Wilson R.K."/>
        </authorList>
    </citation>
    <scope>NUCLEOTIDE SEQUENCE [LARGE SCALE GENOMIC DNA]</scope>
    <source>
        <strain evidence="2 3">ATCC BAA-474</strain>
    </source>
</reference>
<protein>
    <submittedName>
        <fullName evidence="2">Uncharacterized protein</fullName>
    </submittedName>
</protein>
<keyword evidence="1" id="KW-0472">Membrane</keyword>
<evidence type="ECO:0000313" key="2">
    <source>
        <dbReference type="EMBL" id="ERT69450.1"/>
    </source>
</evidence>
<gene>
    <name evidence="2" type="ORF">HMPREF0202_00647</name>
</gene>
<organism evidence="2 3">
    <name type="scientific">Cetobacterium somerae ATCC BAA-474</name>
    <dbReference type="NCBI Taxonomy" id="1319815"/>
    <lineage>
        <taxon>Bacteria</taxon>
        <taxon>Fusobacteriati</taxon>
        <taxon>Fusobacteriota</taxon>
        <taxon>Fusobacteriia</taxon>
        <taxon>Fusobacteriales</taxon>
        <taxon>Fusobacteriaceae</taxon>
        <taxon>Cetobacterium</taxon>
    </lineage>
</organism>
<keyword evidence="1" id="KW-0812">Transmembrane</keyword>
<feature type="transmembrane region" description="Helical" evidence="1">
    <location>
        <begin position="30"/>
        <end position="51"/>
    </location>
</feature>
<accession>U7VD30</accession>
<evidence type="ECO:0000313" key="3">
    <source>
        <dbReference type="Proteomes" id="UP000017081"/>
    </source>
</evidence>
<comment type="caution">
    <text evidence="2">The sequence shown here is derived from an EMBL/GenBank/DDBJ whole genome shotgun (WGS) entry which is preliminary data.</text>
</comment>
<dbReference type="EMBL" id="AXZF01000023">
    <property type="protein sequence ID" value="ERT69450.1"/>
    <property type="molecule type" value="Genomic_DNA"/>
</dbReference>
<dbReference type="HOGENOM" id="CLU_127540_2_0_0"/>
<feature type="transmembrane region" description="Helical" evidence="1">
    <location>
        <begin position="63"/>
        <end position="86"/>
    </location>
</feature>
<name>U7VD30_9FUSO</name>
<proteinExistence type="predicted"/>
<sequence length="91" mass="10797">MEVSERIFVKISLFKMDIKDNEKVLTVRDWIIIQIIMMIPIVNIIMWIKWLVSDKTNQNLKNFLIASLVMIVIGMIIWFLSMTFLMTSSMQ</sequence>
<dbReference type="AlphaFoldDB" id="U7VD30"/>
<evidence type="ECO:0000256" key="1">
    <source>
        <dbReference type="SAM" id="Phobius"/>
    </source>
</evidence>
<dbReference type="Proteomes" id="UP000017081">
    <property type="component" value="Unassembled WGS sequence"/>
</dbReference>